<keyword evidence="5" id="KW-1185">Reference proteome</keyword>
<dbReference type="PANTHER" id="PTHR21017:SF14">
    <property type="entry name" value="PROTEIN NIPSNAP HOMOLOG 2"/>
    <property type="match status" value="1"/>
</dbReference>
<comment type="similarity">
    <text evidence="1">Belongs to the NipSnap family.</text>
</comment>
<dbReference type="Proteomes" id="UP000326458">
    <property type="component" value="Unassembled WGS sequence"/>
</dbReference>
<dbReference type="EMBL" id="VCEA01000003">
    <property type="protein sequence ID" value="KAB0341444.1"/>
    <property type="molecule type" value="Genomic_DNA"/>
</dbReference>
<dbReference type="SUPFAM" id="SSF54909">
    <property type="entry name" value="Dimeric alpha+beta barrel"/>
    <property type="match status" value="1"/>
</dbReference>
<accession>A0A5N3UXC9</accession>
<proteinExistence type="inferred from homology"/>
<dbReference type="Pfam" id="PF07978">
    <property type="entry name" value="NIPSNAP"/>
    <property type="match status" value="1"/>
</dbReference>
<reference evidence="4 5" key="1">
    <citation type="submission" date="2019-06" db="EMBL/GenBank/DDBJ databases">
        <title>Discovery of a novel chromosome fission-fusion reversal in muntjac.</title>
        <authorList>
            <person name="Mudd A.B."/>
            <person name="Bredeson J.V."/>
            <person name="Baum R."/>
            <person name="Hockemeyer D."/>
            <person name="Rokhsar D.S."/>
        </authorList>
    </citation>
    <scope>NUCLEOTIDE SEQUENCE [LARGE SCALE GENOMIC DNA]</scope>
    <source>
        <strain evidence="4">UTSW_UCB_Mm</strain>
        <tissue evidence="4">Fibroblast cell line</tissue>
    </source>
</reference>
<protein>
    <recommendedName>
        <fullName evidence="3">NIPSNAP domain-containing protein</fullName>
    </recommendedName>
</protein>
<evidence type="ECO:0000256" key="2">
    <source>
        <dbReference type="SAM" id="MobiDB-lite"/>
    </source>
</evidence>
<evidence type="ECO:0000313" key="5">
    <source>
        <dbReference type="Proteomes" id="UP000326458"/>
    </source>
</evidence>
<dbReference type="AlphaFoldDB" id="A0A5N3UXC9"/>
<dbReference type="Gene3D" id="3.30.70.100">
    <property type="match status" value="1"/>
</dbReference>
<feature type="domain" description="NIPSNAP" evidence="3">
    <location>
        <begin position="151"/>
        <end position="246"/>
    </location>
</feature>
<feature type="region of interest" description="Disordered" evidence="2">
    <location>
        <begin position="1"/>
        <end position="37"/>
    </location>
</feature>
<feature type="compositionally biased region" description="Low complexity" evidence="2">
    <location>
        <begin position="9"/>
        <end position="29"/>
    </location>
</feature>
<evidence type="ECO:0000313" key="4">
    <source>
        <dbReference type="EMBL" id="KAB0341444.1"/>
    </source>
</evidence>
<dbReference type="InterPro" id="IPR011008">
    <property type="entry name" value="Dimeric_a/b-barrel"/>
</dbReference>
<evidence type="ECO:0000256" key="1">
    <source>
        <dbReference type="ARBA" id="ARBA00005291"/>
    </source>
</evidence>
<evidence type="ECO:0000259" key="3">
    <source>
        <dbReference type="Pfam" id="PF07978"/>
    </source>
</evidence>
<dbReference type="GO" id="GO:0000423">
    <property type="term" value="P:mitophagy"/>
    <property type="evidence" value="ECO:0007669"/>
    <property type="project" value="UniProtKB-ARBA"/>
</dbReference>
<gene>
    <name evidence="4" type="ORF">FD754_018370</name>
</gene>
<dbReference type="FunFam" id="3.30.70.100:FF:000003">
    <property type="entry name" value="Protein NipSnap homolog 2"/>
    <property type="match status" value="1"/>
</dbReference>
<name>A0A5N3UXC9_MUNMU</name>
<comment type="caution">
    <text evidence="4">The sequence shown here is derived from an EMBL/GenBank/DDBJ whole genome shotgun (WGS) entry which is preliminary data.</text>
</comment>
<dbReference type="GO" id="GO:0005739">
    <property type="term" value="C:mitochondrion"/>
    <property type="evidence" value="ECO:0007669"/>
    <property type="project" value="TreeGrafter"/>
</dbReference>
<dbReference type="PANTHER" id="PTHR21017">
    <property type="entry name" value="NIPSNAP-RELATED"/>
    <property type="match status" value="1"/>
</dbReference>
<sequence length="277" mass="31827">MGARHLSRRAAGALRTRGAASAAAPGRASPCRLLPQPREDSGLKSLFVQKVDPRKDAHSNLIIKKETSSLSKLQFHNRCCQRFMKINITLVLWWGLGTRGMVSRIKLFTLGKSGIFVIPYGKKQQASLKNQLLVEFSFWNEPIPQPGWNIYELRSCQLQPGTLFQWGSYWAYAICFRQDGNRGGFISHIGQLYMVHHLWACKALQTREDIRNAVWHKHGWEELVYYTVPLMQEMESRIMIPQKTCPSTEATEWRCAYRSLCDKCLSSINLNCVREKH</sequence>
<dbReference type="InterPro" id="IPR012577">
    <property type="entry name" value="NIPSNAP"/>
</dbReference>
<dbReference type="InterPro" id="IPR051557">
    <property type="entry name" value="NipSnap_domain"/>
</dbReference>
<organism evidence="4 5">
    <name type="scientific">Muntiacus muntjak</name>
    <name type="common">Barking deer</name>
    <name type="synonym">Indian muntjac</name>
    <dbReference type="NCBI Taxonomy" id="9888"/>
    <lineage>
        <taxon>Eukaryota</taxon>
        <taxon>Metazoa</taxon>
        <taxon>Chordata</taxon>
        <taxon>Craniata</taxon>
        <taxon>Vertebrata</taxon>
        <taxon>Euteleostomi</taxon>
        <taxon>Mammalia</taxon>
        <taxon>Eutheria</taxon>
        <taxon>Laurasiatheria</taxon>
        <taxon>Artiodactyla</taxon>
        <taxon>Ruminantia</taxon>
        <taxon>Pecora</taxon>
        <taxon>Cervidae</taxon>
        <taxon>Muntiacinae</taxon>
        <taxon>Muntiacus</taxon>
    </lineage>
</organism>